<organism evidence="1 2">
    <name type="scientific">Nonomuraea insulae</name>
    <dbReference type="NCBI Taxonomy" id="1616787"/>
    <lineage>
        <taxon>Bacteria</taxon>
        <taxon>Bacillati</taxon>
        <taxon>Actinomycetota</taxon>
        <taxon>Actinomycetes</taxon>
        <taxon>Streptosporangiales</taxon>
        <taxon>Streptosporangiaceae</taxon>
        <taxon>Nonomuraea</taxon>
    </lineage>
</organism>
<evidence type="ECO:0000313" key="2">
    <source>
        <dbReference type="Proteomes" id="UP001596058"/>
    </source>
</evidence>
<keyword evidence="2" id="KW-1185">Reference proteome</keyword>
<name>A0ABW1DA96_9ACTN</name>
<gene>
    <name evidence="1" type="ORF">ACFPZ3_58095</name>
</gene>
<sequence>MNPLPAGLRTMRCVAANHTALRTVLPLRQGGHLDRAGKAAQLILGPDAPLAERLRVRMALLSRA</sequence>
<protein>
    <submittedName>
        <fullName evidence="1">Uncharacterized protein</fullName>
    </submittedName>
</protein>
<accession>A0ABW1DA96</accession>
<dbReference type="EMBL" id="JBHSPA010000095">
    <property type="protein sequence ID" value="MFC5833621.1"/>
    <property type="molecule type" value="Genomic_DNA"/>
</dbReference>
<comment type="caution">
    <text evidence="1">The sequence shown here is derived from an EMBL/GenBank/DDBJ whole genome shotgun (WGS) entry which is preliminary data.</text>
</comment>
<reference evidence="2" key="1">
    <citation type="journal article" date="2019" name="Int. J. Syst. Evol. Microbiol.">
        <title>The Global Catalogue of Microorganisms (GCM) 10K type strain sequencing project: providing services to taxonomists for standard genome sequencing and annotation.</title>
        <authorList>
            <consortium name="The Broad Institute Genomics Platform"/>
            <consortium name="The Broad Institute Genome Sequencing Center for Infectious Disease"/>
            <person name="Wu L."/>
            <person name="Ma J."/>
        </authorList>
    </citation>
    <scope>NUCLEOTIDE SEQUENCE [LARGE SCALE GENOMIC DNA]</scope>
    <source>
        <strain evidence="2">CCUG 53903</strain>
    </source>
</reference>
<dbReference type="Proteomes" id="UP001596058">
    <property type="component" value="Unassembled WGS sequence"/>
</dbReference>
<evidence type="ECO:0000313" key="1">
    <source>
        <dbReference type="EMBL" id="MFC5833621.1"/>
    </source>
</evidence>
<dbReference type="RefSeq" id="WP_379523047.1">
    <property type="nucleotide sequence ID" value="NZ_JBHSPA010000095.1"/>
</dbReference>
<proteinExistence type="predicted"/>